<reference evidence="2 3" key="1">
    <citation type="submission" date="2019-01" db="EMBL/GenBank/DDBJ databases">
        <title>Ktedonosporobacter rubrisoli SCAWS-G2.</title>
        <authorList>
            <person name="Huang Y."/>
            <person name="Yan B."/>
        </authorList>
    </citation>
    <scope>NUCLEOTIDE SEQUENCE [LARGE SCALE GENOMIC DNA]</scope>
    <source>
        <strain evidence="2 3">SCAWS-G2</strain>
    </source>
</reference>
<dbReference type="Pfam" id="PF13560">
    <property type="entry name" value="HTH_31"/>
    <property type="match status" value="1"/>
</dbReference>
<organism evidence="2 3">
    <name type="scientific">Ktedonosporobacter rubrisoli</name>
    <dbReference type="NCBI Taxonomy" id="2509675"/>
    <lineage>
        <taxon>Bacteria</taxon>
        <taxon>Bacillati</taxon>
        <taxon>Chloroflexota</taxon>
        <taxon>Ktedonobacteria</taxon>
        <taxon>Ktedonobacterales</taxon>
        <taxon>Ktedonosporobacteraceae</taxon>
        <taxon>Ktedonosporobacter</taxon>
    </lineage>
</organism>
<dbReference type="InterPro" id="IPR001387">
    <property type="entry name" value="Cro/C1-type_HTH"/>
</dbReference>
<dbReference type="OrthoDB" id="2475196at2"/>
<dbReference type="GO" id="GO:0003677">
    <property type="term" value="F:DNA binding"/>
    <property type="evidence" value="ECO:0007669"/>
    <property type="project" value="InterPro"/>
</dbReference>
<sequence length="455" mass="51782">MERMRLAEARKHKRWTLQEAAERLECTVQSLHRWEKGIATPHPYNIRKLCDVYGQTAIELDLDNPISGKLQSETLLSGTNIVQENTFVTTDLTMRLLALAFMPHSTFQEVQDAIKKISEDENMNYNLISRRQALRRLATLPFVTFLGVQPRSRQINDILTQSAASIAACWELSRSSDASDISLAFNSVSAYIAPLKDLILDTGSQRRKDVASLVAQSRLLQSVLGWHFTGLKIAASYGQEAVLYSEQAEDVLLQISALKCLAWTYYYDQRSKEALNSMLCAREVMLQHKSSMPDYIYNNVYSTLALMQTKNNIDATRTLLLAEKSVRDDACHIYVDPPVSTFIRNAGITFYQAKNYTQAMNMLSQLVNTDDLTVKRSLPERTRIEIINTMTLTLLKSPKKDMEKTLHLWQAGMQGAQALRSEQRYSEASLAYEIMQALWPGEKRVGEVRNLLVHW</sequence>
<dbReference type="InterPro" id="IPR010982">
    <property type="entry name" value="Lambda_DNA-bd_dom_sf"/>
</dbReference>
<keyword evidence="3" id="KW-1185">Reference proteome</keyword>
<dbReference type="EMBL" id="CP035758">
    <property type="protein sequence ID" value="QBD75307.1"/>
    <property type="molecule type" value="Genomic_DNA"/>
</dbReference>
<dbReference type="Proteomes" id="UP000290365">
    <property type="component" value="Chromosome"/>
</dbReference>
<dbReference type="KEGG" id="kbs:EPA93_04560"/>
<dbReference type="SMART" id="SM00530">
    <property type="entry name" value="HTH_XRE"/>
    <property type="match status" value="1"/>
</dbReference>
<dbReference type="SUPFAM" id="SSF47413">
    <property type="entry name" value="lambda repressor-like DNA-binding domains"/>
    <property type="match status" value="1"/>
</dbReference>
<dbReference type="CDD" id="cd00093">
    <property type="entry name" value="HTH_XRE"/>
    <property type="match status" value="1"/>
</dbReference>
<protein>
    <submittedName>
        <fullName evidence="2">Helix-turn-helix domain-containing protein</fullName>
    </submittedName>
</protein>
<accession>A0A4P6JJJ8</accession>
<evidence type="ECO:0000313" key="2">
    <source>
        <dbReference type="EMBL" id="QBD75307.1"/>
    </source>
</evidence>
<evidence type="ECO:0000313" key="3">
    <source>
        <dbReference type="Proteomes" id="UP000290365"/>
    </source>
</evidence>
<proteinExistence type="predicted"/>
<dbReference type="Gene3D" id="1.10.260.40">
    <property type="entry name" value="lambda repressor-like DNA-binding domains"/>
    <property type="match status" value="1"/>
</dbReference>
<name>A0A4P6JJJ8_KTERU</name>
<feature type="domain" description="HTH cro/C1-type" evidence="1">
    <location>
        <begin position="6"/>
        <end position="60"/>
    </location>
</feature>
<gene>
    <name evidence="2" type="ORF">EPA93_04560</name>
</gene>
<dbReference type="AlphaFoldDB" id="A0A4P6JJJ8"/>
<dbReference type="PROSITE" id="PS50943">
    <property type="entry name" value="HTH_CROC1"/>
    <property type="match status" value="1"/>
</dbReference>
<evidence type="ECO:0000259" key="1">
    <source>
        <dbReference type="PROSITE" id="PS50943"/>
    </source>
</evidence>
<dbReference type="RefSeq" id="WP_129885906.1">
    <property type="nucleotide sequence ID" value="NZ_CP035758.1"/>
</dbReference>